<proteinExistence type="predicted"/>
<comment type="caution">
    <text evidence="2">The sequence shown here is derived from an EMBL/GenBank/DDBJ whole genome shotgun (WGS) entry which is preliminary data.</text>
</comment>
<name>A0ABS2A2J6_9ACTN</name>
<dbReference type="Proteomes" id="UP000632138">
    <property type="component" value="Unassembled WGS sequence"/>
</dbReference>
<protein>
    <submittedName>
        <fullName evidence="2">Uncharacterized protein</fullName>
    </submittedName>
</protein>
<gene>
    <name evidence="2" type="ORF">JIG36_00665</name>
</gene>
<keyword evidence="3" id="KW-1185">Reference proteome</keyword>
<evidence type="ECO:0000256" key="1">
    <source>
        <dbReference type="SAM" id="MobiDB-lite"/>
    </source>
</evidence>
<dbReference type="EMBL" id="JAENHP010000001">
    <property type="protein sequence ID" value="MBM2614066.1"/>
    <property type="molecule type" value="Genomic_DNA"/>
</dbReference>
<sequence length="52" mass="5708">MDKDEEKRARQERFGRLPARVLPQESVDVRTVPERPASAMSAAQTEALLGGG</sequence>
<evidence type="ECO:0000313" key="2">
    <source>
        <dbReference type="EMBL" id="MBM2614066.1"/>
    </source>
</evidence>
<accession>A0ABS2A2J6</accession>
<organism evidence="2 3">
    <name type="scientific">Paractinoplanes ovalisporus</name>
    <dbReference type="NCBI Taxonomy" id="2810368"/>
    <lineage>
        <taxon>Bacteria</taxon>
        <taxon>Bacillati</taxon>
        <taxon>Actinomycetota</taxon>
        <taxon>Actinomycetes</taxon>
        <taxon>Micromonosporales</taxon>
        <taxon>Micromonosporaceae</taxon>
        <taxon>Paractinoplanes</taxon>
    </lineage>
</organism>
<dbReference type="RefSeq" id="WP_203373989.1">
    <property type="nucleotide sequence ID" value="NZ_JAENHP010000001.1"/>
</dbReference>
<feature type="region of interest" description="Disordered" evidence="1">
    <location>
        <begin position="33"/>
        <end position="52"/>
    </location>
</feature>
<reference evidence="2 3" key="1">
    <citation type="submission" date="2021-01" db="EMBL/GenBank/DDBJ databases">
        <title>Actinoplanes sp. nov. LDG1-06 isolated from lichen.</title>
        <authorList>
            <person name="Saeng-In P."/>
            <person name="Phongsopitanun W."/>
            <person name="Kanchanasin P."/>
            <person name="Yuki M."/>
            <person name="Kudo T."/>
            <person name="Ohkuma M."/>
            <person name="Tanasupawat S."/>
        </authorList>
    </citation>
    <scope>NUCLEOTIDE SEQUENCE [LARGE SCALE GENOMIC DNA]</scope>
    <source>
        <strain evidence="2 3">LDG1-06</strain>
    </source>
</reference>
<evidence type="ECO:0000313" key="3">
    <source>
        <dbReference type="Proteomes" id="UP000632138"/>
    </source>
</evidence>